<reference evidence="1 2" key="1">
    <citation type="submission" date="2024-01" db="EMBL/GenBank/DDBJ databases">
        <title>The genomes of 5 underutilized Papilionoideae crops provide insights into root nodulation and disease resistance.</title>
        <authorList>
            <person name="Yuan L."/>
        </authorList>
    </citation>
    <scope>NUCLEOTIDE SEQUENCE [LARGE SCALE GENOMIC DNA]</scope>
    <source>
        <strain evidence="1">LY-2023</strain>
        <tissue evidence="1">Leaf</tissue>
    </source>
</reference>
<protein>
    <submittedName>
        <fullName evidence="1">Uncharacterized protein</fullName>
    </submittedName>
</protein>
<evidence type="ECO:0000313" key="2">
    <source>
        <dbReference type="Proteomes" id="UP001359559"/>
    </source>
</evidence>
<name>A0AAN9PLW8_CLITE</name>
<dbReference type="Proteomes" id="UP001359559">
    <property type="component" value="Unassembled WGS sequence"/>
</dbReference>
<dbReference type="AlphaFoldDB" id="A0AAN9PLW8"/>
<proteinExistence type="predicted"/>
<evidence type="ECO:0000313" key="1">
    <source>
        <dbReference type="EMBL" id="KAK7302703.1"/>
    </source>
</evidence>
<sequence length="203" mass="22739">MSQLYRMSLAFVFITCYPQSSTRVLWSHPETNGGFPSSVVLHNLLAMVIAILQHHLEFFKCILVRESSFDRCFLRPFCSVLGCTSRPVMHLALEAAKALDDACMVSGLRLILLVTKNSFSIAIKASEVDEDAWKATLNVQYKPARLITLYALSGSARLSLSLTSHRGRSHDLTLWLSLCSSLVHTSHHEYTMTQISVHASFNH</sequence>
<accession>A0AAN9PLW8</accession>
<comment type="caution">
    <text evidence="1">The sequence shown here is derived from an EMBL/GenBank/DDBJ whole genome shotgun (WGS) entry which is preliminary data.</text>
</comment>
<gene>
    <name evidence="1" type="ORF">RJT34_13599</name>
</gene>
<organism evidence="1 2">
    <name type="scientific">Clitoria ternatea</name>
    <name type="common">Butterfly pea</name>
    <dbReference type="NCBI Taxonomy" id="43366"/>
    <lineage>
        <taxon>Eukaryota</taxon>
        <taxon>Viridiplantae</taxon>
        <taxon>Streptophyta</taxon>
        <taxon>Embryophyta</taxon>
        <taxon>Tracheophyta</taxon>
        <taxon>Spermatophyta</taxon>
        <taxon>Magnoliopsida</taxon>
        <taxon>eudicotyledons</taxon>
        <taxon>Gunneridae</taxon>
        <taxon>Pentapetalae</taxon>
        <taxon>rosids</taxon>
        <taxon>fabids</taxon>
        <taxon>Fabales</taxon>
        <taxon>Fabaceae</taxon>
        <taxon>Papilionoideae</taxon>
        <taxon>50 kb inversion clade</taxon>
        <taxon>NPAAA clade</taxon>
        <taxon>indigoferoid/millettioid clade</taxon>
        <taxon>Phaseoleae</taxon>
        <taxon>Clitoria</taxon>
    </lineage>
</organism>
<keyword evidence="2" id="KW-1185">Reference proteome</keyword>
<dbReference type="EMBL" id="JAYKXN010000003">
    <property type="protein sequence ID" value="KAK7302703.1"/>
    <property type="molecule type" value="Genomic_DNA"/>
</dbReference>